<reference evidence="3 4" key="1">
    <citation type="submission" date="2019-09" db="EMBL/GenBank/DDBJ databases">
        <title>Nitrincola iocasae sp. nov., a bacterium isolated from the sediment collected at a cold seep field in South China Sea.</title>
        <authorList>
            <person name="Zhang H."/>
            <person name="Wang H."/>
            <person name="Li C."/>
        </authorList>
    </citation>
    <scope>NUCLEOTIDE SEQUENCE [LARGE SCALE GENOMIC DNA]</scope>
    <source>
        <strain evidence="3 4">KXZD1103</strain>
    </source>
</reference>
<protein>
    <submittedName>
        <fullName evidence="3">BolA family transcriptional regulator</fullName>
    </submittedName>
</protein>
<proteinExistence type="inferred from homology"/>
<accession>A0A5J6LFR5</accession>
<dbReference type="AlphaFoldDB" id="A0A5J6LFR5"/>
<dbReference type="KEGG" id="nik:F5I99_13740"/>
<dbReference type="SUPFAM" id="SSF82657">
    <property type="entry name" value="BolA-like"/>
    <property type="match status" value="1"/>
</dbReference>
<evidence type="ECO:0000256" key="1">
    <source>
        <dbReference type="ARBA" id="ARBA00005578"/>
    </source>
</evidence>
<evidence type="ECO:0000256" key="2">
    <source>
        <dbReference type="RuleBase" id="RU003860"/>
    </source>
</evidence>
<evidence type="ECO:0000313" key="3">
    <source>
        <dbReference type="EMBL" id="QEW07470.1"/>
    </source>
</evidence>
<dbReference type="InterPro" id="IPR050961">
    <property type="entry name" value="BolA/IbaG_stress_morph_reg"/>
</dbReference>
<dbReference type="EMBL" id="CP044222">
    <property type="protein sequence ID" value="QEW07470.1"/>
    <property type="molecule type" value="Genomic_DNA"/>
</dbReference>
<dbReference type="PIRSF" id="PIRSF003113">
    <property type="entry name" value="BolA"/>
    <property type="match status" value="1"/>
</dbReference>
<keyword evidence="4" id="KW-1185">Reference proteome</keyword>
<dbReference type="RefSeq" id="WP_151056920.1">
    <property type="nucleotide sequence ID" value="NZ_CP044222.1"/>
</dbReference>
<comment type="similarity">
    <text evidence="1 2">Belongs to the BolA/IbaG family.</text>
</comment>
<dbReference type="Proteomes" id="UP000325606">
    <property type="component" value="Chromosome"/>
</dbReference>
<dbReference type="PANTHER" id="PTHR46229">
    <property type="entry name" value="BOLA TRANSCRIPTION REGULATOR"/>
    <property type="match status" value="1"/>
</dbReference>
<dbReference type="InterPro" id="IPR036065">
    <property type="entry name" value="BolA-like_sf"/>
</dbReference>
<sequence>MQAEDVKQVIESQLAASQVMTAGEGCNFEITVISEQFTGLSPVKKQQLVYACLNKQIASGDIHAVTIKTYTPEQWAALN</sequence>
<evidence type="ECO:0000313" key="4">
    <source>
        <dbReference type="Proteomes" id="UP000325606"/>
    </source>
</evidence>
<dbReference type="InterPro" id="IPR002634">
    <property type="entry name" value="BolA"/>
</dbReference>
<organism evidence="3 4">
    <name type="scientific">Nitrincola iocasae</name>
    <dbReference type="NCBI Taxonomy" id="2614693"/>
    <lineage>
        <taxon>Bacteria</taxon>
        <taxon>Pseudomonadati</taxon>
        <taxon>Pseudomonadota</taxon>
        <taxon>Gammaproteobacteria</taxon>
        <taxon>Oceanospirillales</taxon>
        <taxon>Oceanospirillaceae</taxon>
        <taxon>Nitrincola</taxon>
    </lineage>
</organism>
<name>A0A5J6LFR5_9GAMM</name>
<dbReference type="Pfam" id="PF01722">
    <property type="entry name" value="BolA"/>
    <property type="match status" value="1"/>
</dbReference>
<dbReference type="Gene3D" id="3.30.300.90">
    <property type="entry name" value="BolA-like"/>
    <property type="match status" value="1"/>
</dbReference>
<gene>
    <name evidence="3" type="ORF">F5I99_13740</name>
</gene>
<dbReference type="PANTHER" id="PTHR46229:SF4">
    <property type="entry name" value="ACID STRESS PROTEIN IBAG"/>
    <property type="match status" value="1"/>
</dbReference>